<feature type="compositionally biased region" description="Basic and acidic residues" evidence="1">
    <location>
        <begin position="219"/>
        <end position="231"/>
    </location>
</feature>
<dbReference type="InterPro" id="IPR006938">
    <property type="entry name" value="DUF624"/>
</dbReference>
<feature type="transmembrane region" description="Helical" evidence="2">
    <location>
        <begin position="150"/>
        <end position="170"/>
    </location>
</feature>
<accession>A0ABX2H9H4</accession>
<name>A0ABX2H9H4_9FIRM</name>
<protein>
    <submittedName>
        <fullName evidence="3">YesL family protein</fullName>
    </submittedName>
</protein>
<keyword evidence="2" id="KW-0472">Membrane</keyword>
<evidence type="ECO:0000313" key="4">
    <source>
        <dbReference type="Proteomes" id="UP001644719"/>
    </source>
</evidence>
<feature type="transmembrane region" description="Helical" evidence="2">
    <location>
        <begin position="176"/>
        <end position="195"/>
    </location>
</feature>
<dbReference type="RefSeq" id="WP_118578213.1">
    <property type="nucleotide sequence ID" value="NZ_JAAINN010000019.1"/>
</dbReference>
<feature type="region of interest" description="Disordered" evidence="1">
    <location>
        <begin position="211"/>
        <end position="231"/>
    </location>
</feature>
<comment type="caution">
    <text evidence="3">The sequence shown here is derived from an EMBL/GenBank/DDBJ whole genome shotgun (WGS) entry which is preliminary data.</text>
</comment>
<dbReference type="EMBL" id="JAAITS010000052">
    <property type="protein sequence ID" value="NSG86852.1"/>
    <property type="molecule type" value="Genomic_DNA"/>
</dbReference>
<dbReference type="GeneID" id="69515539"/>
<sequence>MDRFFNMDNKFFTFMSRVADLIILNLLCIVCCIPVVTIGPSIAAMFYVTLKMVRNEESYIVRGFFKSFKQNLKQGIVINLIMLAAALLLYFDISICRSTPGTIGKVLMVLFMMILVVYLMIFLYIYPVLAKFYNTIKNTFTNAFLMSIRHLPYTALMILVTAAPVLVFFIPSAQVQSMVILLLVLIGFSGIAYINSHFFVKIFDKYIPEETSEPNPDSVVDHSLDSDNKNL</sequence>
<feature type="transmembrane region" description="Helical" evidence="2">
    <location>
        <begin position="103"/>
        <end position="129"/>
    </location>
</feature>
<evidence type="ECO:0000256" key="2">
    <source>
        <dbReference type="SAM" id="Phobius"/>
    </source>
</evidence>
<keyword evidence="4" id="KW-1185">Reference proteome</keyword>
<evidence type="ECO:0000256" key="1">
    <source>
        <dbReference type="SAM" id="MobiDB-lite"/>
    </source>
</evidence>
<gene>
    <name evidence="3" type="ORF">G5B17_15895</name>
</gene>
<dbReference type="Proteomes" id="UP001644719">
    <property type="component" value="Unassembled WGS sequence"/>
</dbReference>
<feature type="transmembrane region" description="Helical" evidence="2">
    <location>
        <begin position="22"/>
        <end position="50"/>
    </location>
</feature>
<reference evidence="3 4" key="1">
    <citation type="journal article" date="2020" name="Cell Host Microbe">
        <title>Functional and Genomic Variation between Human-Derived Isolates of Lachnospiraceae Reveals Inter- and Intra-Species Diversity.</title>
        <authorList>
            <person name="Sorbara M.T."/>
            <person name="Littmann E.R."/>
            <person name="Fontana E."/>
            <person name="Moody T.U."/>
            <person name="Kohout C.E."/>
            <person name="Gjonbalaj M."/>
            <person name="Eaton V."/>
            <person name="Seok R."/>
            <person name="Leiner I.M."/>
            <person name="Pamer E.G."/>
        </authorList>
    </citation>
    <scope>NUCLEOTIDE SEQUENCE [LARGE SCALE GENOMIC DNA]</scope>
    <source>
        <strain evidence="3 4">MSK.17.74</strain>
    </source>
</reference>
<dbReference type="Pfam" id="PF04854">
    <property type="entry name" value="DUF624"/>
    <property type="match status" value="1"/>
</dbReference>
<proteinExistence type="predicted"/>
<evidence type="ECO:0000313" key="3">
    <source>
        <dbReference type="EMBL" id="NSG86852.1"/>
    </source>
</evidence>
<keyword evidence="2" id="KW-0812">Transmembrane</keyword>
<feature type="transmembrane region" description="Helical" evidence="2">
    <location>
        <begin position="71"/>
        <end position="91"/>
    </location>
</feature>
<keyword evidence="2" id="KW-1133">Transmembrane helix</keyword>
<organism evidence="3 4">
    <name type="scientific">Blautia faecis</name>
    <dbReference type="NCBI Taxonomy" id="871665"/>
    <lineage>
        <taxon>Bacteria</taxon>
        <taxon>Bacillati</taxon>
        <taxon>Bacillota</taxon>
        <taxon>Clostridia</taxon>
        <taxon>Lachnospirales</taxon>
        <taxon>Lachnospiraceae</taxon>
        <taxon>Blautia</taxon>
    </lineage>
</organism>